<comment type="caution">
    <text evidence="3">The sequence shown here is derived from an EMBL/GenBank/DDBJ whole genome shotgun (WGS) entry which is preliminary data.</text>
</comment>
<dbReference type="PIRSF" id="PIRSF000705">
    <property type="entry name" value="DNK"/>
    <property type="match status" value="1"/>
</dbReference>
<dbReference type="GO" id="GO:0005524">
    <property type="term" value="F:ATP binding"/>
    <property type="evidence" value="ECO:0007669"/>
    <property type="project" value="InterPro"/>
</dbReference>
<dbReference type="AlphaFoldDB" id="A0A7D9HP71"/>
<evidence type="ECO:0000259" key="2">
    <source>
        <dbReference type="Pfam" id="PF01712"/>
    </source>
</evidence>
<feature type="domain" description="Deoxynucleoside kinase" evidence="2">
    <location>
        <begin position="51"/>
        <end position="239"/>
    </location>
</feature>
<sequence length="241" mass="28347">MKLWKKIFQSSREIISKVQVLGNGKSHLLSSWLHNENDMKSNGKKLKPVKVSIEGNIGSGKTTLLEYFNKHSHVEVITEPVDKWQNVGDGNTLALFYEDPSRWSYLFQSYVLLTMLEVHKRKQNRPVTLMERSVYSAGYCFVENLYKSGNMSSIEYGVYRKWFDWVIREEKPHVDLIVYLRTDPKECYERIKKRSRKEETDIPMSLITSIHQHYEDWLINKTKFEIPAPVLVLDGNKELKD</sequence>
<dbReference type="InterPro" id="IPR002624">
    <property type="entry name" value="DCK/DGK"/>
</dbReference>
<proteinExistence type="inferred from homology"/>
<dbReference type="InterPro" id="IPR031314">
    <property type="entry name" value="DNK_dom"/>
</dbReference>
<feature type="non-terminal residue" evidence="3">
    <location>
        <position position="241"/>
    </location>
</feature>
<dbReference type="Gene3D" id="3.40.50.300">
    <property type="entry name" value="P-loop containing nucleotide triphosphate hydrolases"/>
    <property type="match status" value="1"/>
</dbReference>
<dbReference type="OrthoDB" id="567086at2759"/>
<dbReference type="Proteomes" id="UP001152795">
    <property type="component" value="Unassembled WGS sequence"/>
</dbReference>
<keyword evidence="4" id="KW-1185">Reference proteome</keyword>
<dbReference type="PANTHER" id="PTHR10513:SF24">
    <property type="entry name" value="THYMIDINE KINASE 2, MITOCHONDRIAL"/>
    <property type="match status" value="1"/>
</dbReference>
<organism evidence="3 4">
    <name type="scientific">Paramuricea clavata</name>
    <name type="common">Red gorgonian</name>
    <name type="synonym">Violescent sea-whip</name>
    <dbReference type="NCBI Taxonomy" id="317549"/>
    <lineage>
        <taxon>Eukaryota</taxon>
        <taxon>Metazoa</taxon>
        <taxon>Cnidaria</taxon>
        <taxon>Anthozoa</taxon>
        <taxon>Octocorallia</taxon>
        <taxon>Malacalcyonacea</taxon>
        <taxon>Plexauridae</taxon>
        <taxon>Paramuricea</taxon>
    </lineage>
</organism>
<dbReference type="EMBL" id="CACRXK020001178">
    <property type="protein sequence ID" value="CAB3987458.1"/>
    <property type="molecule type" value="Genomic_DNA"/>
</dbReference>
<evidence type="ECO:0000313" key="3">
    <source>
        <dbReference type="EMBL" id="CAB3987458.1"/>
    </source>
</evidence>
<dbReference type="InterPro" id="IPR050566">
    <property type="entry name" value="Deoxyribonucleoside_kinase"/>
</dbReference>
<dbReference type="FunFam" id="3.40.50.300:FF:001571">
    <property type="entry name" value="Deoxynucleoside kinase"/>
    <property type="match status" value="1"/>
</dbReference>
<dbReference type="SUPFAM" id="SSF52540">
    <property type="entry name" value="P-loop containing nucleoside triphosphate hydrolases"/>
    <property type="match status" value="1"/>
</dbReference>
<evidence type="ECO:0000313" key="4">
    <source>
        <dbReference type="Proteomes" id="UP001152795"/>
    </source>
</evidence>
<gene>
    <name evidence="3" type="ORF">PACLA_8A029310</name>
</gene>
<dbReference type="PANTHER" id="PTHR10513">
    <property type="entry name" value="DEOXYNUCLEOSIDE KINASE"/>
    <property type="match status" value="1"/>
</dbReference>
<reference evidence="3" key="1">
    <citation type="submission" date="2020-04" db="EMBL/GenBank/DDBJ databases">
        <authorList>
            <person name="Alioto T."/>
            <person name="Alioto T."/>
            <person name="Gomez Garrido J."/>
        </authorList>
    </citation>
    <scope>NUCLEOTIDE SEQUENCE</scope>
    <source>
        <strain evidence="3">A484AB</strain>
    </source>
</reference>
<comment type="similarity">
    <text evidence="1">Belongs to the DCK/DGK family.</text>
</comment>
<accession>A0A7D9HP71</accession>
<keyword evidence="3" id="KW-0418">Kinase</keyword>
<dbReference type="InterPro" id="IPR027417">
    <property type="entry name" value="P-loop_NTPase"/>
</dbReference>
<dbReference type="GO" id="GO:0019136">
    <property type="term" value="F:deoxynucleoside kinase activity"/>
    <property type="evidence" value="ECO:0007669"/>
    <property type="project" value="InterPro"/>
</dbReference>
<dbReference type="GO" id="GO:0005739">
    <property type="term" value="C:mitochondrion"/>
    <property type="evidence" value="ECO:0007669"/>
    <property type="project" value="TreeGrafter"/>
</dbReference>
<keyword evidence="3" id="KW-0808">Transferase</keyword>
<dbReference type="Pfam" id="PF01712">
    <property type="entry name" value="dNK"/>
    <property type="match status" value="1"/>
</dbReference>
<name>A0A7D9HP71_PARCT</name>
<evidence type="ECO:0000256" key="1">
    <source>
        <dbReference type="ARBA" id="ARBA00007420"/>
    </source>
</evidence>
<dbReference type="CDD" id="cd01673">
    <property type="entry name" value="dNK"/>
    <property type="match status" value="1"/>
</dbReference>
<protein>
    <submittedName>
        <fullName evidence="3">Thymidine kinase 2, mitochondrial-like</fullName>
    </submittedName>
</protein>